<comment type="caution">
    <text evidence="6">The sequence shown here is derived from an EMBL/GenBank/DDBJ whole genome shotgun (WGS) entry which is preliminary data.</text>
</comment>
<dbReference type="InterPro" id="IPR039422">
    <property type="entry name" value="MarR/SlyA-like"/>
</dbReference>
<dbReference type="PANTHER" id="PTHR33164:SF64">
    <property type="entry name" value="TRANSCRIPTIONAL REGULATOR SLYA"/>
    <property type="match status" value="1"/>
</dbReference>
<evidence type="ECO:0000256" key="3">
    <source>
        <dbReference type="ARBA" id="ARBA00023163"/>
    </source>
</evidence>
<dbReference type="EMBL" id="FBYC01000004">
    <property type="protein sequence ID" value="CUX81443.1"/>
    <property type="molecule type" value="Genomic_DNA"/>
</dbReference>
<dbReference type="PRINTS" id="PR00598">
    <property type="entry name" value="HTHMARR"/>
</dbReference>
<accession>A0A0P8AMM4</accession>
<keyword evidence="1" id="KW-0805">Transcription regulation</keyword>
<dbReference type="PANTHER" id="PTHR33164">
    <property type="entry name" value="TRANSCRIPTIONAL REGULATOR, MARR FAMILY"/>
    <property type="match status" value="1"/>
</dbReference>
<dbReference type="Proteomes" id="UP000182045">
    <property type="component" value="Unassembled WGS sequence"/>
</dbReference>
<dbReference type="InterPro" id="IPR036388">
    <property type="entry name" value="WH-like_DNA-bd_sf"/>
</dbReference>
<dbReference type="SUPFAM" id="SSF46785">
    <property type="entry name" value="Winged helix' DNA-binding domain"/>
    <property type="match status" value="1"/>
</dbReference>
<sequence>MSREHDFLTRVVLPAARIATREIAAALAPLGLAPAQFAMLDLLGREGDMRPAQIARRLDIETSTTTNTLSRTERDGWIERRTDPNNSRMVTISLSPKGRAILTDARTVVQIVEDKAVNGADEADLKTTKAVLIKAMGNLK</sequence>
<dbReference type="GO" id="GO:0006950">
    <property type="term" value="P:response to stress"/>
    <property type="evidence" value="ECO:0007669"/>
    <property type="project" value="TreeGrafter"/>
</dbReference>
<dbReference type="PROSITE" id="PS50995">
    <property type="entry name" value="HTH_MARR_2"/>
    <property type="match status" value="1"/>
</dbReference>
<dbReference type="InterPro" id="IPR036390">
    <property type="entry name" value="WH_DNA-bd_sf"/>
</dbReference>
<dbReference type="SMART" id="SM00347">
    <property type="entry name" value="HTH_MARR"/>
    <property type="match status" value="1"/>
</dbReference>
<evidence type="ECO:0000313" key="5">
    <source>
        <dbReference type="EMBL" id="CUX81443.1"/>
    </source>
</evidence>
<keyword evidence="8" id="KW-1185">Reference proteome</keyword>
<dbReference type="InterPro" id="IPR000835">
    <property type="entry name" value="HTH_MarR-typ"/>
</dbReference>
<dbReference type="Gene3D" id="1.10.10.10">
    <property type="entry name" value="Winged helix-like DNA-binding domain superfamily/Winged helix DNA-binding domain"/>
    <property type="match status" value="1"/>
</dbReference>
<evidence type="ECO:0000259" key="4">
    <source>
        <dbReference type="PROSITE" id="PS50995"/>
    </source>
</evidence>
<dbReference type="EMBL" id="LJSG01000002">
    <property type="protein sequence ID" value="KPP95948.1"/>
    <property type="molecule type" value="Genomic_DNA"/>
</dbReference>
<dbReference type="GO" id="GO:0003700">
    <property type="term" value="F:DNA-binding transcription factor activity"/>
    <property type="evidence" value="ECO:0007669"/>
    <property type="project" value="InterPro"/>
</dbReference>
<dbReference type="Pfam" id="PF01047">
    <property type="entry name" value="MarR"/>
    <property type="match status" value="1"/>
</dbReference>
<protein>
    <submittedName>
        <fullName evidence="5 6">Transcriptional regulator</fullName>
    </submittedName>
</protein>
<name>A0A0P8AMM4_9RHOB</name>
<evidence type="ECO:0000256" key="2">
    <source>
        <dbReference type="ARBA" id="ARBA00023125"/>
    </source>
</evidence>
<gene>
    <name evidence="5" type="ORF">Ga0058931_1766</name>
    <name evidence="6" type="ORF">HLUCCA05_04540</name>
</gene>
<evidence type="ECO:0000313" key="8">
    <source>
        <dbReference type="Proteomes" id="UP000182045"/>
    </source>
</evidence>
<dbReference type="RefSeq" id="WP_072246002.1">
    <property type="nucleotide sequence ID" value="NZ_FBYC01000004.1"/>
</dbReference>
<evidence type="ECO:0000313" key="7">
    <source>
        <dbReference type="Proteomes" id="UP000050413"/>
    </source>
</evidence>
<keyword evidence="2 5" id="KW-0238">DNA-binding</keyword>
<proteinExistence type="predicted"/>
<organism evidence="6 7">
    <name type="scientific">Roseibaca calidilacus</name>
    <dbReference type="NCBI Taxonomy" id="1666912"/>
    <lineage>
        <taxon>Bacteria</taxon>
        <taxon>Pseudomonadati</taxon>
        <taxon>Pseudomonadota</taxon>
        <taxon>Alphaproteobacteria</taxon>
        <taxon>Rhodobacterales</taxon>
        <taxon>Paracoccaceae</taxon>
        <taxon>Roseinatronobacter</taxon>
    </lineage>
</organism>
<reference evidence="5 8" key="2">
    <citation type="submission" date="2016-01" db="EMBL/GenBank/DDBJ databases">
        <authorList>
            <person name="Varghese N."/>
        </authorList>
    </citation>
    <scope>NUCLEOTIDE SEQUENCE [LARGE SCALE GENOMIC DNA]</scope>
    <source>
        <strain evidence="5 8">HL-91</strain>
    </source>
</reference>
<evidence type="ECO:0000256" key="1">
    <source>
        <dbReference type="ARBA" id="ARBA00023015"/>
    </source>
</evidence>
<dbReference type="GO" id="GO:0003677">
    <property type="term" value="F:DNA binding"/>
    <property type="evidence" value="ECO:0007669"/>
    <property type="project" value="UniProtKB-KW"/>
</dbReference>
<dbReference type="OrthoDB" id="511972at2"/>
<keyword evidence="3" id="KW-0804">Transcription</keyword>
<dbReference type="Proteomes" id="UP000050413">
    <property type="component" value="Unassembled WGS sequence"/>
</dbReference>
<dbReference type="AlphaFoldDB" id="A0A0P8AMM4"/>
<reference evidence="6 7" key="1">
    <citation type="submission" date="2015-09" db="EMBL/GenBank/DDBJ databases">
        <title>Identification and resolution of microdiversity through metagenomic sequencing of parallel consortia.</title>
        <authorList>
            <person name="Nelson W.C."/>
            <person name="Romine M.F."/>
            <person name="Lindemann S.R."/>
        </authorList>
    </citation>
    <scope>NUCLEOTIDE SEQUENCE [LARGE SCALE GENOMIC DNA]</scope>
    <source>
        <strain evidence="6">HL-91</strain>
    </source>
</reference>
<evidence type="ECO:0000313" key="6">
    <source>
        <dbReference type="EMBL" id="KPP95948.1"/>
    </source>
</evidence>
<feature type="domain" description="HTH marR-type" evidence="4">
    <location>
        <begin position="5"/>
        <end position="137"/>
    </location>
</feature>